<dbReference type="PATRIC" id="fig|1303.83.peg.698"/>
<proteinExistence type="predicted"/>
<reference evidence="1 2" key="1">
    <citation type="submission" date="2016-01" db="EMBL/GenBank/DDBJ databases">
        <title>Highly variable Streptococcus oralis are common among viridans streptococci isolated from primates.</title>
        <authorList>
            <person name="Denapaite D."/>
            <person name="Rieger M."/>
            <person name="Koendgen S."/>
            <person name="Brueckner R."/>
            <person name="Ochigava I."/>
            <person name="Kappeler P."/>
            <person name="Maetz-Rensing K."/>
            <person name="Leendertz F."/>
            <person name="Hakenbeck R."/>
        </authorList>
    </citation>
    <scope>NUCLEOTIDE SEQUENCE [LARGE SCALE GENOMIC DNA]</scope>
    <source>
        <strain evidence="1 2">DD30</strain>
    </source>
</reference>
<accession>A0A139QAK9</accession>
<dbReference type="EMBL" id="LQRP01000028">
    <property type="protein sequence ID" value="KXT99252.1"/>
    <property type="molecule type" value="Genomic_DNA"/>
</dbReference>
<gene>
    <name evidence="1" type="ORF">SORDD30_00660</name>
</gene>
<dbReference type="Proteomes" id="UP000070220">
    <property type="component" value="Unassembled WGS sequence"/>
</dbReference>
<dbReference type="AlphaFoldDB" id="A0A139QAK9"/>
<sequence>MEIEFISNKLSNLVDDMSGHFDTSPLNKKMPYLQGFS</sequence>
<evidence type="ECO:0000313" key="1">
    <source>
        <dbReference type="EMBL" id="KXT99252.1"/>
    </source>
</evidence>
<comment type="caution">
    <text evidence="1">The sequence shown here is derived from an EMBL/GenBank/DDBJ whole genome shotgun (WGS) entry which is preliminary data.</text>
</comment>
<protein>
    <submittedName>
        <fullName evidence="1">Uncharacterized protein</fullName>
    </submittedName>
</protein>
<evidence type="ECO:0000313" key="2">
    <source>
        <dbReference type="Proteomes" id="UP000070220"/>
    </source>
</evidence>
<name>A0A139QAK9_STROR</name>
<organism evidence="1 2">
    <name type="scientific">Streptococcus oralis</name>
    <dbReference type="NCBI Taxonomy" id="1303"/>
    <lineage>
        <taxon>Bacteria</taxon>
        <taxon>Bacillati</taxon>
        <taxon>Bacillota</taxon>
        <taxon>Bacilli</taxon>
        <taxon>Lactobacillales</taxon>
        <taxon>Streptococcaceae</taxon>
        <taxon>Streptococcus</taxon>
    </lineage>
</organism>